<dbReference type="Proteomes" id="UP000694700">
    <property type="component" value="Unplaced"/>
</dbReference>
<evidence type="ECO:0000313" key="11">
    <source>
        <dbReference type="Ensembl" id="ENSCCRP00010047152.1"/>
    </source>
</evidence>
<dbReference type="RefSeq" id="XP_042600791.1">
    <property type="nucleotide sequence ID" value="XM_042744857.1"/>
</dbReference>
<dbReference type="SMART" id="SM00029">
    <property type="entry name" value="GASTRIN"/>
    <property type="match status" value="1"/>
</dbReference>
<reference evidence="11" key="2">
    <citation type="submission" date="2025-05" db="UniProtKB">
        <authorList>
            <consortium name="Ensembl"/>
        </authorList>
    </citation>
    <scope>IDENTIFICATION</scope>
</reference>
<keyword evidence="4" id="KW-0765">Sulfation</keyword>
<feature type="domain" description="Gastrin/cholecystokinin peptide hormone" evidence="10">
    <location>
        <begin position="3"/>
        <end position="125"/>
    </location>
</feature>
<dbReference type="Ensembl" id="ENSCCRT00010051682.1">
    <property type="protein sequence ID" value="ENSCCRP00010047152.1"/>
    <property type="gene ID" value="ENSCCRG00010019942.1"/>
</dbReference>
<dbReference type="GO" id="GO:0005184">
    <property type="term" value="F:neuropeptide hormone activity"/>
    <property type="evidence" value="ECO:0007669"/>
    <property type="project" value="InterPro"/>
</dbReference>
<feature type="compositionally biased region" description="Low complexity" evidence="8">
    <location>
        <begin position="21"/>
        <end position="39"/>
    </location>
</feature>
<sequence>MNSGVCVCVILAALSASCLGRPRSSSPDTDDSPLPSQLDASLSGHHRVVRSTSLTLKQQPADTDPDTRANLSQLLAKLISKKGSVHRSSSKNNRANSINHRIKDRDYVGWMDFGRRSAEEYEYSS</sequence>
<evidence type="ECO:0000313" key="13">
    <source>
        <dbReference type="RefSeq" id="XP_042600791.1"/>
    </source>
</evidence>
<protein>
    <submittedName>
        <fullName evidence="11 13">Cholecystokinin-like</fullName>
    </submittedName>
</protein>
<gene>
    <name evidence="11 13" type="primary">LOC109052385</name>
</gene>
<dbReference type="KEGG" id="ccar:109052385"/>
<dbReference type="InterPro" id="IPR013152">
    <property type="entry name" value="Gastrin/cholecystokinin_CS"/>
</dbReference>
<feature type="signal peptide" evidence="9">
    <location>
        <begin position="1"/>
        <end position="20"/>
    </location>
</feature>
<evidence type="ECO:0000256" key="4">
    <source>
        <dbReference type="ARBA" id="ARBA00022641"/>
    </source>
</evidence>
<feature type="region of interest" description="Disordered" evidence="8">
    <location>
        <begin position="20"/>
        <end position="44"/>
    </location>
</feature>
<dbReference type="Pfam" id="PF00918">
    <property type="entry name" value="Gastrin"/>
    <property type="match status" value="1"/>
</dbReference>
<dbReference type="PANTHER" id="PTHR10786:SF0">
    <property type="entry name" value="CHOLECYSTOKININ"/>
    <property type="match status" value="1"/>
</dbReference>
<accession>A0A8C1BIZ7</accession>
<evidence type="ECO:0000259" key="10">
    <source>
        <dbReference type="Pfam" id="PF00918"/>
    </source>
</evidence>
<dbReference type="Proteomes" id="UP000694701">
    <property type="component" value="Unplaced"/>
</dbReference>
<dbReference type="GeneID" id="109052385"/>
<evidence type="ECO:0000256" key="6">
    <source>
        <dbReference type="ARBA" id="ARBA00022815"/>
    </source>
</evidence>
<dbReference type="Ensembl" id="ENSCCRT00020113909.1">
    <property type="protein sequence ID" value="ENSCCRP00020104294.1"/>
    <property type="gene ID" value="ENSCCRG00020047636.1"/>
</dbReference>
<dbReference type="OrthoDB" id="9862982at2759"/>
<accession>A0A8C1KIX2</accession>
<evidence type="ECO:0000256" key="1">
    <source>
        <dbReference type="ARBA" id="ARBA00004613"/>
    </source>
</evidence>
<keyword evidence="5" id="KW-0165">Cleavage on pair of basic residues</keyword>
<evidence type="ECO:0000256" key="3">
    <source>
        <dbReference type="ARBA" id="ARBA00022525"/>
    </source>
</evidence>
<feature type="chain" id="PRO_5044675595" evidence="9">
    <location>
        <begin position="21"/>
        <end position="125"/>
    </location>
</feature>
<evidence type="ECO:0000256" key="5">
    <source>
        <dbReference type="ARBA" id="ARBA00022685"/>
    </source>
</evidence>
<comment type="similarity">
    <text evidence="2 7">Belongs to the gastrin/cholecystokinin family.</text>
</comment>
<comment type="subcellular location">
    <subcellularLocation>
        <location evidence="1 7">Secreted</location>
    </subcellularLocation>
</comment>
<evidence type="ECO:0000256" key="2">
    <source>
        <dbReference type="ARBA" id="ARBA00006273"/>
    </source>
</evidence>
<dbReference type="InterPro" id="IPR001651">
    <property type="entry name" value="Gastrin/CCK"/>
</dbReference>
<dbReference type="OMA" id="GSHNENP"/>
<dbReference type="Ensembl" id="ENSCCRT00015018439.1">
    <property type="protein sequence ID" value="ENSCCRP00015017798.1"/>
    <property type="gene ID" value="ENSCCRG00015007777.1"/>
</dbReference>
<dbReference type="PROSITE" id="PS00259">
    <property type="entry name" value="GASTRIN"/>
    <property type="match status" value="1"/>
</dbReference>
<evidence type="ECO:0000256" key="9">
    <source>
        <dbReference type="SAM" id="SignalP"/>
    </source>
</evidence>
<evidence type="ECO:0000256" key="7">
    <source>
        <dbReference type="RuleBase" id="RU004362"/>
    </source>
</evidence>
<dbReference type="GO" id="GO:0007586">
    <property type="term" value="P:digestion"/>
    <property type="evidence" value="ECO:0007669"/>
    <property type="project" value="InterPro"/>
</dbReference>
<evidence type="ECO:0000313" key="12">
    <source>
        <dbReference type="Proteomes" id="UP000694427"/>
    </source>
</evidence>
<organism evidence="11 12">
    <name type="scientific">Cyprinus carpio</name>
    <name type="common">Common carp</name>
    <dbReference type="NCBI Taxonomy" id="7962"/>
    <lineage>
        <taxon>Eukaryota</taxon>
        <taxon>Metazoa</taxon>
        <taxon>Chordata</taxon>
        <taxon>Craniata</taxon>
        <taxon>Vertebrata</taxon>
        <taxon>Euteleostomi</taxon>
        <taxon>Actinopterygii</taxon>
        <taxon>Neopterygii</taxon>
        <taxon>Teleostei</taxon>
        <taxon>Ostariophysi</taxon>
        <taxon>Cypriniformes</taxon>
        <taxon>Cyprinidae</taxon>
        <taxon>Cyprininae</taxon>
        <taxon>Cyprinus</taxon>
    </lineage>
</organism>
<keyword evidence="6" id="KW-0027">Amidation</keyword>
<dbReference type="Ensembl" id="ENSCCRT00015018436.1">
    <property type="protein sequence ID" value="ENSCCRP00015017795.1"/>
    <property type="gene ID" value="ENSCCRG00015007777.1"/>
</dbReference>
<dbReference type="GO" id="GO:0005615">
    <property type="term" value="C:extracellular space"/>
    <property type="evidence" value="ECO:0007669"/>
    <property type="project" value="TreeGrafter"/>
</dbReference>
<dbReference type="Proteomes" id="UP001155660">
    <property type="component" value="Chromosome B19"/>
</dbReference>
<dbReference type="InterPro" id="IPR015499">
    <property type="entry name" value="CCK-like"/>
</dbReference>
<keyword evidence="12" id="KW-1185">Reference proteome</keyword>
<proteinExistence type="inferred from homology"/>
<reference evidence="13" key="1">
    <citation type="submission" date="2025-04" db="UniProtKB">
        <authorList>
            <consortium name="RefSeq"/>
        </authorList>
    </citation>
    <scope>IDENTIFICATION</scope>
    <source>
        <tissue evidence="13">Muscle</tissue>
    </source>
</reference>
<name>A0A8C1KIX2_CYPCA</name>
<dbReference type="PANTHER" id="PTHR10786">
    <property type="entry name" value="CHOLECYSTOKININ"/>
    <property type="match status" value="1"/>
</dbReference>
<dbReference type="Proteomes" id="UP000694427">
    <property type="component" value="Unplaced"/>
</dbReference>
<keyword evidence="9" id="KW-0732">Signal</keyword>
<dbReference type="AlphaFoldDB" id="A0A8C1KIX2"/>
<keyword evidence="3" id="KW-0964">Secreted</keyword>
<dbReference type="GO" id="GO:0030424">
    <property type="term" value="C:axon"/>
    <property type="evidence" value="ECO:0007669"/>
    <property type="project" value="TreeGrafter"/>
</dbReference>
<evidence type="ECO:0000256" key="8">
    <source>
        <dbReference type="SAM" id="MobiDB-lite"/>
    </source>
</evidence>